<evidence type="ECO:0000313" key="2">
    <source>
        <dbReference type="Proteomes" id="UP000521872"/>
    </source>
</evidence>
<keyword evidence="2" id="KW-1185">Reference proteome</keyword>
<dbReference type="Proteomes" id="UP000521872">
    <property type="component" value="Unassembled WGS sequence"/>
</dbReference>
<dbReference type="EMBL" id="JAACJL010000048">
    <property type="protein sequence ID" value="KAF4612552.1"/>
    <property type="molecule type" value="Genomic_DNA"/>
</dbReference>
<comment type="caution">
    <text evidence="1">The sequence shown here is derived from an EMBL/GenBank/DDBJ whole genome shotgun (WGS) entry which is preliminary data.</text>
</comment>
<sequence>MTMTPTIHESTNLLYLLPSSHPKLEHPTELKGALNTSVVNLVILFNAERWRYSRPWCLSTAFFGGAKVKWQHGRDTGKGAVESVIGGVNTAVKENVKDVTGRISD</sequence>
<reference evidence="1 2" key="1">
    <citation type="submission" date="2019-12" db="EMBL/GenBank/DDBJ databases">
        <authorList>
            <person name="Floudas D."/>
            <person name="Bentzer J."/>
            <person name="Ahren D."/>
            <person name="Johansson T."/>
            <person name="Persson P."/>
            <person name="Tunlid A."/>
        </authorList>
    </citation>
    <scope>NUCLEOTIDE SEQUENCE [LARGE SCALE GENOMIC DNA]</scope>
    <source>
        <strain evidence="1 2">CBS 102.39</strain>
    </source>
</reference>
<proteinExistence type="predicted"/>
<dbReference type="AlphaFoldDB" id="A0A8H4VK33"/>
<protein>
    <submittedName>
        <fullName evidence="1">Uncharacterized protein</fullName>
    </submittedName>
</protein>
<evidence type="ECO:0000313" key="1">
    <source>
        <dbReference type="EMBL" id="KAF4612552.1"/>
    </source>
</evidence>
<name>A0A8H4VK33_9AGAR</name>
<accession>A0A8H4VK33</accession>
<organism evidence="1 2">
    <name type="scientific">Agrocybe pediades</name>
    <dbReference type="NCBI Taxonomy" id="84607"/>
    <lineage>
        <taxon>Eukaryota</taxon>
        <taxon>Fungi</taxon>
        <taxon>Dikarya</taxon>
        <taxon>Basidiomycota</taxon>
        <taxon>Agaricomycotina</taxon>
        <taxon>Agaricomycetes</taxon>
        <taxon>Agaricomycetidae</taxon>
        <taxon>Agaricales</taxon>
        <taxon>Agaricineae</taxon>
        <taxon>Strophariaceae</taxon>
        <taxon>Agrocybe</taxon>
    </lineage>
</organism>
<gene>
    <name evidence="1" type="ORF">D9613_012714</name>
</gene>